<reference evidence="1 2" key="1">
    <citation type="journal article" date="2018" name="PLoS Genet.">
        <title>Population sequencing reveals clonal diversity and ancestral inbreeding in the grapevine cultivar Chardonnay.</title>
        <authorList>
            <person name="Roach M.J."/>
            <person name="Johnson D.L."/>
            <person name="Bohlmann J."/>
            <person name="van Vuuren H.J."/>
            <person name="Jones S.J."/>
            <person name="Pretorius I.S."/>
            <person name="Schmidt S.A."/>
            <person name="Borneman A.R."/>
        </authorList>
    </citation>
    <scope>NUCLEOTIDE SEQUENCE [LARGE SCALE GENOMIC DNA]</scope>
    <source>
        <strain evidence="2">cv. Chardonnay</strain>
        <tissue evidence="1">Leaf</tissue>
    </source>
</reference>
<protein>
    <submittedName>
        <fullName evidence="1">Uncharacterized protein</fullName>
    </submittedName>
</protein>
<accession>A0A438JYZ3</accession>
<dbReference type="PANTHER" id="PTHR34427:SF5">
    <property type="entry name" value="DUF4283 DOMAIN-CONTAINING PROTEIN"/>
    <property type="match status" value="1"/>
</dbReference>
<gene>
    <name evidence="1" type="ORF">CK203_011237</name>
</gene>
<comment type="caution">
    <text evidence="1">The sequence shown here is derived from an EMBL/GenBank/DDBJ whole genome shotgun (WGS) entry which is preliminary data.</text>
</comment>
<proteinExistence type="predicted"/>
<dbReference type="PANTHER" id="PTHR34427">
    <property type="entry name" value="DUF4283 DOMAIN PROTEIN"/>
    <property type="match status" value="1"/>
</dbReference>
<name>A0A438JYZ3_VITVI</name>
<dbReference type="AlphaFoldDB" id="A0A438JYZ3"/>
<organism evidence="1 2">
    <name type="scientific">Vitis vinifera</name>
    <name type="common">Grape</name>
    <dbReference type="NCBI Taxonomy" id="29760"/>
    <lineage>
        <taxon>Eukaryota</taxon>
        <taxon>Viridiplantae</taxon>
        <taxon>Streptophyta</taxon>
        <taxon>Embryophyta</taxon>
        <taxon>Tracheophyta</taxon>
        <taxon>Spermatophyta</taxon>
        <taxon>Magnoliopsida</taxon>
        <taxon>eudicotyledons</taxon>
        <taxon>Gunneridae</taxon>
        <taxon>Pentapetalae</taxon>
        <taxon>rosids</taxon>
        <taxon>Vitales</taxon>
        <taxon>Vitaceae</taxon>
        <taxon>Viteae</taxon>
        <taxon>Vitis</taxon>
    </lineage>
</organism>
<dbReference type="EMBL" id="QGNW01000022">
    <property type="protein sequence ID" value="RVX14176.1"/>
    <property type="molecule type" value="Genomic_DNA"/>
</dbReference>
<evidence type="ECO:0000313" key="1">
    <source>
        <dbReference type="EMBL" id="RVX14176.1"/>
    </source>
</evidence>
<dbReference type="Proteomes" id="UP000288805">
    <property type="component" value="Unassembled WGS sequence"/>
</dbReference>
<sequence length="543" mass="58904">MAVVSPRGKCWFGVDSKTFEISIGEVKGKVSGRESVRGAQTSLPGSASVGGRRYQLELCSNKAGRFLFCTAWDVEGKRFSLVFPEGRGVVGGWKLLAGKLRSLGFSLAQRGEEPKAPGGKEYSMVEAKTSSSAELRNAVWLEIEKEVIDRNLHLALLGGPLILFEFEDTGKAEWVLHTRVKWFRGKSLFLDWWNPYVGCLTKDKEFCEVWVRILGLPLHLWDSCQSQRVELSQFPAGGGCFHQLHDPAVVGDSSMEERGATLSVLQRKGGGDEGVDGSHAPQRVAEVLFVKGASLVSLDDPLISAKGEEDTILDVMGVVASAQTSLLPTGDGLELNRGGSSVLGQTLLGPEKDWYLSSSSTALASFKGPNPCASTLMVSVVTLKPSADDVLLEEVLKFQGSVLEKVRGDSPEMASPDVLEKGAEAVKGPLSMVLPDGLEVVFPENVSPGEGLLSNKELSRFKEFSSFLGMPIEGCDKEICLLLSKLWKKASSRTPCKGRKKKSVPVSRSERELKRLDCSINYGDSALASKRSGINYWELISVD</sequence>
<evidence type="ECO:0000313" key="2">
    <source>
        <dbReference type="Proteomes" id="UP000288805"/>
    </source>
</evidence>